<accession>A0A0W0W3X2</accession>
<evidence type="ECO:0000313" key="4">
    <source>
        <dbReference type="Proteomes" id="UP000054908"/>
    </source>
</evidence>
<feature type="chain" id="PRO_5006915303" evidence="1">
    <location>
        <begin position="22"/>
        <end position="435"/>
    </location>
</feature>
<evidence type="ECO:0000313" key="3">
    <source>
        <dbReference type="EMBL" id="KTD27077.1"/>
    </source>
</evidence>
<dbReference type="SUPFAM" id="SSF50952">
    <property type="entry name" value="Soluble quinoprotein glucose dehydrogenase"/>
    <property type="match status" value="1"/>
</dbReference>
<gene>
    <name evidence="3" type="ORF">Lmac_1325</name>
</gene>
<keyword evidence="1" id="KW-0732">Signal</keyword>
<evidence type="ECO:0000256" key="1">
    <source>
        <dbReference type="SAM" id="SignalP"/>
    </source>
</evidence>
<comment type="caution">
    <text evidence="3">The sequence shown here is derived from an EMBL/GenBank/DDBJ whole genome shotgun (WGS) entry which is preliminary data.</text>
</comment>
<organism evidence="3 4">
    <name type="scientific">Legionella maceachernii</name>
    <dbReference type="NCBI Taxonomy" id="466"/>
    <lineage>
        <taxon>Bacteria</taxon>
        <taxon>Pseudomonadati</taxon>
        <taxon>Pseudomonadota</taxon>
        <taxon>Gammaproteobacteria</taxon>
        <taxon>Legionellales</taxon>
        <taxon>Legionellaceae</taxon>
        <taxon>Legionella</taxon>
    </lineage>
</organism>
<evidence type="ECO:0000259" key="2">
    <source>
        <dbReference type="Pfam" id="PF07995"/>
    </source>
</evidence>
<sequence length="435" mass="48000">MTIEKWILAFLFLGTGMSANASLANAQAGAELIFTDYHLQKPGQFHHLRPQDLPQPAPSTSFDNGAKIVKRPTNAWPQVPPGFQVQLYATGLDNPRLLRTAPNGDIFLAESNSGKIKVFCGITSDGKPEQTQIFASGLNRPYGIAFYPTGPQPQWIYIANKDVIVRYPYQNGDLQARGTPQKITSLPSDLGWHWTRDIQFSPDGKKLFVSVGSASNADDPDTHPEEKNRAAILVMKPDGSQMRIYADGIRNAGGGLAINPLTGELWCSVNERDGLGDNLVPDYITHVQEGGFYGWPWWYVGGHQDPRHTGKHPELKAKLIEPDVLLQPHNASLQLTFYTGKQFPAQYFGDIFAAQHGSWNRSVRTGYELIRIPLHQTGKATGEYEDFMTGFVIDKARVWGRPVGVTVAPDGSLLVSDDGSNSIWRIVYTGSKPVS</sequence>
<dbReference type="Pfam" id="PF07995">
    <property type="entry name" value="GSDH"/>
    <property type="match status" value="1"/>
</dbReference>
<dbReference type="PANTHER" id="PTHR19328:SF53">
    <property type="entry name" value="MEMBRANE PROTEIN"/>
    <property type="match status" value="1"/>
</dbReference>
<reference evidence="3 4" key="1">
    <citation type="submission" date="2015-11" db="EMBL/GenBank/DDBJ databases">
        <title>Genomic analysis of 38 Legionella species identifies large and diverse effector repertoires.</title>
        <authorList>
            <person name="Burstein D."/>
            <person name="Amaro F."/>
            <person name="Zusman T."/>
            <person name="Lifshitz Z."/>
            <person name="Cohen O."/>
            <person name="Gilbert J.A."/>
            <person name="Pupko T."/>
            <person name="Shuman H.A."/>
            <person name="Segal G."/>
        </authorList>
    </citation>
    <scope>NUCLEOTIDE SEQUENCE [LARGE SCALE GENOMIC DNA]</scope>
    <source>
        <strain evidence="3 4">PX-1-G2-E2</strain>
    </source>
</reference>
<dbReference type="InterPro" id="IPR012938">
    <property type="entry name" value="Glc/Sorbosone_DH"/>
</dbReference>
<name>A0A0W0W3X2_9GAMM</name>
<dbReference type="InterPro" id="IPR011042">
    <property type="entry name" value="6-blade_b-propeller_TolB-like"/>
</dbReference>
<dbReference type="Proteomes" id="UP000054908">
    <property type="component" value="Unassembled WGS sequence"/>
</dbReference>
<dbReference type="AlphaFoldDB" id="A0A0W0W3X2"/>
<feature type="domain" description="Glucose/Sorbosone dehydrogenase" evidence="2">
    <location>
        <begin position="92"/>
        <end position="355"/>
    </location>
</feature>
<dbReference type="OrthoDB" id="9770043at2"/>
<dbReference type="RefSeq" id="WP_058452103.1">
    <property type="nucleotide sequence ID" value="NZ_CAAAIB010000009.1"/>
</dbReference>
<proteinExistence type="predicted"/>
<dbReference type="PANTHER" id="PTHR19328">
    <property type="entry name" value="HEDGEHOG-INTERACTING PROTEIN"/>
    <property type="match status" value="1"/>
</dbReference>
<dbReference type="EMBL" id="LNYL01000033">
    <property type="protein sequence ID" value="KTD27077.1"/>
    <property type="molecule type" value="Genomic_DNA"/>
</dbReference>
<protein>
    <submittedName>
        <fullName evidence="3">L-sorbosone dehydrogenase</fullName>
    </submittedName>
</protein>
<dbReference type="PATRIC" id="fig|466.6.peg.1402"/>
<dbReference type="InterPro" id="IPR011041">
    <property type="entry name" value="Quinoprot_gluc/sorb_DH_b-prop"/>
</dbReference>
<dbReference type="Gene3D" id="2.120.10.30">
    <property type="entry name" value="TolB, C-terminal domain"/>
    <property type="match status" value="1"/>
</dbReference>
<dbReference type="STRING" id="466.Lmac_1325"/>
<keyword evidence="4" id="KW-1185">Reference proteome</keyword>
<feature type="signal peptide" evidence="1">
    <location>
        <begin position="1"/>
        <end position="21"/>
    </location>
</feature>